<evidence type="ECO:0000256" key="11">
    <source>
        <dbReference type="RuleBase" id="RU003946"/>
    </source>
</evidence>
<reference evidence="15" key="1">
    <citation type="journal article" date="2018" name="PLoS ONE">
        <title>Chinook salmon (Oncorhynchus tshawytscha) genome and transcriptome.</title>
        <authorList>
            <person name="Christensen K.A."/>
            <person name="Leong J.S."/>
            <person name="Sakhrani D."/>
            <person name="Biagi C.A."/>
            <person name="Minkley D.R."/>
            <person name="Withler R.E."/>
            <person name="Rondeau E.B."/>
            <person name="Koop B.F."/>
            <person name="Devlin R.H."/>
        </authorList>
    </citation>
    <scope>NUCLEOTIDE SEQUENCE [LARGE SCALE GENOMIC DNA]</scope>
</reference>
<dbReference type="InterPro" id="IPR017850">
    <property type="entry name" value="Alkaline_phosphatase_core_sf"/>
</dbReference>
<keyword evidence="13" id="KW-0812">Transmembrane</keyword>
<reference evidence="14" key="3">
    <citation type="submission" date="2025-09" db="UniProtKB">
        <authorList>
            <consortium name="Ensembl"/>
        </authorList>
    </citation>
    <scope>IDENTIFICATION</scope>
</reference>
<sequence length="469" mass="51405">MWYVTVVPGNTTTMTFFLIICSCLAWGGLGKPQFPDQEKDPLFWNTWAQHTLKNALTLQKLNQNTAKNLILFLGDGMGIPTVTAARILKGQLSGQSGEETQLEMDKFPFVALSKTYNTNAQVADSAGTATAYLCGVKANEGTVGVSAAAVRSQCNTTQGNEVTSILKWAKEAGKSVGIVTTTRVNHATPSAAYAHCVDRDWFSDGEMPAEAVQAGCKDIARQLFENIPNIDVIMGGGRKYMFPKNQSDVEYPGDKKHFGTRKDGRNLVEEWTNRMKNKKAQYVWNKRELLSVNPNNVDYILGLFEPGDLPYNLERNTETDPSLTEMVEVAIKILRKNPRGFYLLVEGDDVDQKPFTAILYGNGPGFKVINGLRENVSTLDYQGTNYQAQSAVPLRMETHGGEDVAVFAKGPMAHLLHGVHEQNYIPHVMAYAACIGQNRDHCMSSGGASSLSPALPSLAALLTLTRLLC</sequence>
<dbReference type="PROSITE" id="PS00123">
    <property type="entry name" value="ALKALINE_PHOSPHATASE"/>
    <property type="match status" value="1"/>
</dbReference>
<keyword evidence="8 10" id="KW-0460">Magnesium</keyword>
<feature type="binding site" evidence="10">
    <location>
        <position position="188"/>
    </location>
    <ligand>
        <name>Mg(2+)</name>
        <dbReference type="ChEBI" id="CHEBI:18420"/>
    </ligand>
</feature>
<keyword evidence="13" id="KW-0472">Membrane</keyword>
<gene>
    <name evidence="14" type="primary">ALPL</name>
</gene>
<proteinExistence type="inferred from homology"/>
<evidence type="ECO:0000256" key="2">
    <source>
        <dbReference type="ARBA" id="ARBA00005984"/>
    </source>
</evidence>
<feature type="binding site" evidence="10">
    <location>
        <position position="399"/>
    </location>
    <ligand>
        <name>Zn(2+)</name>
        <dbReference type="ChEBI" id="CHEBI:29105"/>
        <label>2</label>
    </ligand>
</feature>
<feature type="binding site" evidence="10">
    <location>
        <position position="75"/>
    </location>
    <ligand>
        <name>Zn(2+)</name>
        <dbReference type="ChEBI" id="CHEBI:29105"/>
        <label>2</label>
    </ligand>
</feature>
<evidence type="ECO:0000256" key="8">
    <source>
        <dbReference type="ARBA" id="ARBA00022842"/>
    </source>
</evidence>
<dbReference type="Proteomes" id="UP000694402">
    <property type="component" value="Unassembled WGS sequence"/>
</dbReference>
<evidence type="ECO:0000256" key="9">
    <source>
        <dbReference type="PIRSR" id="PIRSR601952-1"/>
    </source>
</evidence>
<dbReference type="SUPFAM" id="SSF53649">
    <property type="entry name" value="Alkaline phosphatase-like"/>
    <property type="match status" value="1"/>
</dbReference>
<dbReference type="PANTHER" id="PTHR11596:SF90">
    <property type="entry name" value="ALKALINE PHOSPHATASE"/>
    <property type="match status" value="1"/>
</dbReference>
<organism evidence="14 15">
    <name type="scientific">Oncorhynchus tshawytscha</name>
    <name type="common">Chinook salmon</name>
    <name type="synonym">Salmo tshawytscha</name>
    <dbReference type="NCBI Taxonomy" id="74940"/>
    <lineage>
        <taxon>Eukaryota</taxon>
        <taxon>Metazoa</taxon>
        <taxon>Chordata</taxon>
        <taxon>Craniata</taxon>
        <taxon>Vertebrata</taxon>
        <taxon>Euteleostomi</taxon>
        <taxon>Actinopterygii</taxon>
        <taxon>Neopterygii</taxon>
        <taxon>Teleostei</taxon>
        <taxon>Protacanthopterygii</taxon>
        <taxon>Salmoniformes</taxon>
        <taxon>Salmonidae</taxon>
        <taxon>Salmoninae</taxon>
        <taxon>Oncorhynchus</taxon>
    </lineage>
</organism>
<comment type="catalytic activity">
    <reaction evidence="12">
        <text>a phosphate monoester + H2O = an alcohol + phosphate</text>
        <dbReference type="Rhea" id="RHEA:15017"/>
        <dbReference type="ChEBI" id="CHEBI:15377"/>
        <dbReference type="ChEBI" id="CHEBI:30879"/>
        <dbReference type="ChEBI" id="CHEBI:43474"/>
        <dbReference type="ChEBI" id="CHEBI:67140"/>
        <dbReference type="EC" id="3.1.3.1"/>
    </reaction>
</comment>
<feature type="binding site" evidence="10">
    <location>
        <position position="186"/>
    </location>
    <ligand>
        <name>Mg(2+)</name>
        <dbReference type="ChEBI" id="CHEBI:18420"/>
    </ligand>
</feature>
<feature type="binding site" evidence="10">
    <location>
        <position position="351"/>
    </location>
    <ligand>
        <name>Zn(2+)</name>
        <dbReference type="ChEBI" id="CHEBI:29105"/>
        <label>2</label>
    </ligand>
</feature>
<evidence type="ECO:0000256" key="12">
    <source>
        <dbReference type="RuleBase" id="RU003947"/>
    </source>
</evidence>
<reference evidence="14" key="2">
    <citation type="submission" date="2025-08" db="UniProtKB">
        <authorList>
            <consortium name="Ensembl"/>
        </authorList>
    </citation>
    <scope>IDENTIFICATION</scope>
</reference>
<accession>A0AAZ3RH29</accession>
<feature type="transmembrane region" description="Helical" evidence="13">
    <location>
        <begin position="12"/>
        <end position="29"/>
    </location>
</feature>
<dbReference type="GO" id="GO:0098552">
    <property type="term" value="C:side of membrane"/>
    <property type="evidence" value="ECO:0007669"/>
    <property type="project" value="UniProtKB-KW"/>
</dbReference>
<keyword evidence="15" id="KW-1185">Reference proteome</keyword>
<comment type="subcellular location">
    <subcellularLocation>
        <location evidence="1">Cell membrane</location>
        <topology evidence="1">Lipid-anchor</topology>
        <topology evidence="1">GPI-anchor</topology>
    </subcellularLocation>
</comment>
<feature type="binding site" evidence="10">
    <location>
        <position position="346"/>
    </location>
    <ligand>
        <name>Mg(2+)</name>
        <dbReference type="ChEBI" id="CHEBI:18420"/>
    </ligand>
</feature>
<keyword evidence="6 12" id="KW-0378">Hydrolase</keyword>
<dbReference type="AlphaFoldDB" id="A0AAZ3RH29"/>
<feature type="binding site" evidence="10">
    <location>
        <position position="75"/>
    </location>
    <ligand>
        <name>Mg(2+)</name>
        <dbReference type="ChEBI" id="CHEBI:18420"/>
    </ligand>
</feature>
<evidence type="ECO:0000256" key="5">
    <source>
        <dbReference type="ARBA" id="ARBA00022723"/>
    </source>
</evidence>
<dbReference type="GeneTree" id="ENSGT00950000183063"/>
<dbReference type="GO" id="GO:0004035">
    <property type="term" value="F:alkaline phosphatase activity"/>
    <property type="evidence" value="ECO:0007669"/>
    <property type="project" value="UniProtKB-EC"/>
</dbReference>
<dbReference type="GO" id="GO:0005886">
    <property type="term" value="C:plasma membrane"/>
    <property type="evidence" value="ECO:0007669"/>
    <property type="project" value="UniProtKB-SubCell"/>
</dbReference>
<evidence type="ECO:0000256" key="6">
    <source>
        <dbReference type="ARBA" id="ARBA00022801"/>
    </source>
</evidence>
<evidence type="ECO:0000256" key="1">
    <source>
        <dbReference type="ARBA" id="ARBA00004609"/>
    </source>
</evidence>
<comment type="cofactor">
    <cofactor evidence="10">
        <name>Zn(2+)</name>
        <dbReference type="ChEBI" id="CHEBI:29105"/>
    </cofactor>
    <text evidence="10">Binds 2 Zn(2+) ions.</text>
</comment>
<evidence type="ECO:0000256" key="3">
    <source>
        <dbReference type="ARBA" id="ARBA00012647"/>
    </source>
</evidence>
<keyword evidence="4" id="KW-0449">Lipoprotein</keyword>
<comment type="similarity">
    <text evidence="2 11">Belongs to the alkaline phosphatase family.</text>
</comment>
<keyword evidence="4" id="KW-0325">Glycoprotein</keyword>
<dbReference type="SMART" id="SM00098">
    <property type="entry name" value="alkPPc"/>
    <property type="match status" value="1"/>
</dbReference>
<name>A0AAZ3RH29_ONCTS</name>
<keyword evidence="13" id="KW-1133">Transmembrane helix</keyword>
<dbReference type="PANTHER" id="PTHR11596">
    <property type="entry name" value="ALKALINE PHOSPHATASE"/>
    <property type="match status" value="1"/>
</dbReference>
<protein>
    <recommendedName>
        <fullName evidence="3 12">Alkaline phosphatase</fullName>
        <ecNumber evidence="3 12">3.1.3.1</ecNumber>
    </recommendedName>
</protein>
<dbReference type="Gene3D" id="3.40.720.10">
    <property type="entry name" value="Alkaline Phosphatase, subunit A"/>
    <property type="match status" value="2"/>
</dbReference>
<evidence type="ECO:0000256" key="7">
    <source>
        <dbReference type="ARBA" id="ARBA00022833"/>
    </source>
</evidence>
<dbReference type="EC" id="3.1.3.1" evidence="3 12"/>
<keyword evidence="4" id="KW-0336">GPI-anchor</keyword>
<evidence type="ECO:0000256" key="4">
    <source>
        <dbReference type="ARBA" id="ARBA00022622"/>
    </source>
</evidence>
<evidence type="ECO:0000313" key="14">
    <source>
        <dbReference type="Ensembl" id="ENSOTSP00005140922.1"/>
    </source>
</evidence>
<feature type="active site" description="Phosphoserine intermediate" evidence="9">
    <location>
        <position position="125"/>
    </location>
</feature>
<dbReference type="CDD" id="cd16012">
    <property type="entry name" value="ALP"/>
    <property type="match status" value="1"/>
</dbReference>
<dbReference type="Ensembl" id="ENSOTST00005118110.1">
    <property type="protein sequence ID" value="ENSOTSP00005140922.1"/>
    <property type="gene ID" value="ENSOTSG00005024161.2"/>
</dbReference>
<keyword evidence="7 10" id="KW-0862">Zinc</keyword>
<evidence type="ECO:0000313" key="15">
    <source>
        <dbReference type="Proteomes" id="UP000694402"/>
    </source>
</evidence>
<evidence type="ECO:0000256" key="13">
    <source>
        <dbReference type="SAM" id="Phobius"/>
    </source>
</evidence>
<dbReference type="GO" id="GO:0046872">
    <property type="term" value="F:metal ion binding"/>
    <property type="evidence" value="ECO:0007669"/>
    <property type="project" value="UniProtKB-KW"/>
</dbReference>
<dbReference type="InterPro" id="IPR018299">
    <property type="entry name" value="Alkaline_phosphatase_AS"/>
</dbReference>
<dbReference type="Pfam" id="PF00245">
    <property type="entry name" value="Alk_phosphatase"/>
    <property type="match status" value="1"/>
</dbReference>
<keyword evidence="5 10" id="KW-0479">Metal-binding</keyword>
<dbReference type="InterPro" id="IPR001952">
    <property type="entry name" value="Alkaline_phosphatase"/>
</dbReference>
<evidence type="ECO:0000256" key="10">
    <source>
        <dbReference type="PIRSR" id="PIRSR601952-2"/>
    </source>
</evidence>
<dbReference type="PRINTS" id="PR00113">
    <property type="entry name" value="ALKPHPHTASE"/>
</dbReference>
<comment type="cofactor">
    <cofactor evidence="10">
        <name>Mg(2+)</name>
        <dbReference type="ChEBI" id="CHEBI:18420"/>
    </cofactor>
    <text evidence="10">Binds 1 Mg(2+) ion.</text>
</comment>